<gene>
    <name evidence="2" type="ORF">FCI23_48895</name>
</gene>
<name>A0A4U0RPR2_9ACTN</name>
<feature type="compositionally biased region" description="Low complexity" evidence="1">
    <location>
        <begin position="64"/>
        <end position="74"/>
    </location>
</feature>
<sequence>MPDLKSLSQGELVEFARTQAIRIDEQAVVRQDAQITVLSTQLADLMDKFEQQTGELAKLRHFLSRNSANSSMPSSKDDDPGRTPPGRPQRVGRPGAVAEAVGECEFYVE</sequence>
<evidence type="ECO:0000256" key="1">
    <source>
        <dbReference type="SAM" id="MobiDB-lite"/>
    </source>
</evidence>
<protein>
    <recommendedName>
        <fullName evidence="4">Transposase</fullName>
    </recommendedName>
</protein>
<comment type="caution">
    <text evidence="2">The sequence shown here is derived from an EMBL/GenBank/DDBJ whole genome shotgun (WGS) entry which is preliminary data.</text>
</comment>
<dbReference type="Proteomes" id="UP000305778">
    <property type="component" value="Unassembled WGS sequence"/>
</dbReference>
<organism evidence="2 3">
    <name type="scientific">Actinacidiphila oryziradicis</name>
    <dbReference type="NCBI Taxonomy" id="2571141"/>
    <lineage>
        <taxon>Bacteria</taxon>
        <taxon>Bacillati</taxon>
        <taxon>Actinomycetota</taxon>
        <taxon>Actinomycetes</taxon>
        <taxon>Kitasatosporales</taxon>
        <taxon>Streptomycetaceae</taxon>
        <taxon>Actinacidiphila</taxon>
    </lineage>
</organism>
<accession>A0A4U0RPR2</accession>
<dbReference type="RefSeq" id="WP_136730457.1">
    <property type="nucleotide sequence ID" value="NZ_SUMC01000135.1"/>
</dbReference>
<dbReference type="EMBL" id="SUMC01000135">
    <property type="protein sequence ID" value="TJZ97925.1"/>
    <property type="molecule type" value="Genomic_DNA"/>
</dbReference>
<dbReference type="AlphaFoldDB" id="A0A4U0RPR2"/>
<reference evidence="2 3" key="1">
    <citation type="submission" date="2019-04" db="EMBL/GenBank/DDBJ databases">
        <title>Streptomyces oryziradicis sp. nov., a novel actinomycete isolated from rhizosphere soil of rice (Oryza sativa L.).</title>
        <authorList>
            <person name="Li C."/>
        </authorList>
    </citation>
    <scope>NUCLEOTIDE SEQUENCE [LARGE SCALE GENOMIC DNA]</scope>
    <source>
        <strain evidence="2 3">NEAU-C40</strain>
    </source>
</reference>
<feature type="region of interest" description="Disordered" evidence="1">
    <location>
        <begin position="63"/>
        <end position="95"/>
    </location>
</feature>
<evidence type="ECO:0008006" key="4">
    <source>
        <dbReference type="Google" id="ProtNLM"/>
    </source>
</evidence>
<keyword evidence="3" id="KW-1185">Reference proteome</keyword>
<evidence type="ECO:0000313" key="3">
    <source>
        <dbReference type="Proteomes" id="UP000305778"/>
    </source>
</evidence>
<evidence type="ECO:0000313" key="2">
    <source>
        <dbReference type="EMBL" id="TJZ97925.1"/>
    </source>
</evidence>
<proteinExistence type="predicted"/>